<organism evidence="2 3">
    <name type="scientific">Mycena alexandri</name>
    <dbReference type="NCBI Taxonomy" id="1745969"/>
    <lineage>
        <taxon>Eukaryota</taxon>
        <taxon>Fungi</taxon>
        <taxon>Dikarya</taxon>
        <taxon>Basidiomycota</taxon>
        <taxon>Agaricomycotina</taxon>
        <taxon>Agaricomycetes</taxon>
        <taxon>Agaricomycetidae</taxon>
        <taxon>Agaricales</taxon>
        <taxon>Marasmiineae</taxon>
        <taxon>Mycenaceae</taxon>
        <taxon>Mycena</taxon>
    </lineage>
</organism>
<feature type="signal peptide" evidence="1">
    <location>
        <begin position="1"/>
        <end position="25"/>
    </location>
</feature>
<evidence type="ECO:0008006" key="4">
    <source>
        <dbReference type="Google" id="ProtNLM"/>
    </source>
</evidence>
<dbReference type="EMBL" id="JARJCM010000007">
    <property type="protein sequence ID" value="KAJ7044301.1"/>
    <property type="molecule type" value="Genomic_DNA"/>
</dbReference>
<protein>
    <recommendedName>
        <fullName evidence="4">Secreted protein</fullName>
    </recommendedName>
</protein>
<keyword evidence="1" id="KW-0732">Signal</keyword>
<evidence type="ECO:0000313" key="2">
    <source>
        <dbReference type="EMBL" id="KAJ7044301.1"/>
    </source>
</evidence>
<dbReference type="AlphaFoldDB" id="A0AAD6XDS3"/>
<name>A0AAD6XDS3_9AGAR</name>
<evidence type="ECO:0000256" key="1">
    <source>
        <dbReference type="SAM" id="SignalP"/>
    </source>
</evidence>
<keyword evidence="3" id="KW-1185">Reference proteome</keyword>
<reference evidence="2" key="1">
    <citation type="submission" date="2023-03" db="EMBL/GenBank/DDBJ databases">
        <title>Massive genome expansion in bonnet fungi (Mycena s.s.) driven by repeated elements and novel gene families across ecological guilds.</title>
        <authorList>
            <consortium name="Lawrence Berkeley National Laboratory"/>
            <person name="Harder C.B."/>
            <person name="Miyauchi S."/>
            <person name="Viragh M."/>
            <person name="Kuo A."/>
            <person name="Thoen E."/>
            <person name="Andreopoulos B."/>
            <person name="Lu D."/>
            <person name="Skrede I."/>
            <person name="Drula E."/>
            <person name="Henrissat B."/>
            <person name="Morin E."/>
            <person name="Kohler A."/>
            <person name="Barry K."/>
            <person name="LaButti K."/>
            <person name="Morin E."/>
            <person name="Salamov A."/>
            <person name="Lipzen A."/>
            <person name="Mereny Z."/>
            <person name="Hegedus B."/>
            <person name="Baldrian P."/>
            <person name="Stursova M."/>
            <person name="Weitz H."/>
            <person name="Taylor A."/>
            <person name="Grigoriev I.V."/>
            <person name="Nagy L.G."/>
            <person name="Martin F."/>
            <person name="Kauserud H."/>
        </authorList>
    </citation>
    <scope>NUCLEOTIDE SEQUENCE</scope>
    <source>
        <strain evidence="2">CBHHK200</strain>
    </source>
</reference>
<accession>A0AAD6XDS3</accession>
<proteinExistence type="predicted"/>
<dbReference type="Proteomes" id="UP001218188">
    <property type="component" value="Unassembled WGS sequence"/>
</dbReference>
<evidence type="ECO:0000313" key="3">
    <source>
        <dbReference type="Proteomes" id="UP001218188"/>
    </source>
</evidence>
<feature type="chain" id="PRO_5042214950" description="Secreted protein" evidence="1">
    <location>
        <begin position="26"/>
        <end position="198"/>
    </location>
</feature>
<comment type="caution">
    <text evidence="2">The sequence shown here is derived from an EMBL/GenBank/DDBJ whole genome shotgun (WGS) entry which is preliminary data.</text>
</comment>
<gene>
    <name evidence="2" type="ORF">C8F04DRAFT_642495</name>
</gene>
<sequence>MRIMCVRWIRTSQSFFFASWGCASGVCVPECGRGPPTSNISAARRCGVSAALMMPVVYVGDVDRVVLLPAPCGYLLMCPRGRCGGYRDSRVTVPRPQRHRGHPSATVPARGWFAISRLRVPFIRPPSLLNLYLSNFYPPTSTTCVICSPPIIITRHPITSIHPCNLTTQYTHRAYTLHLPLGRTHKTYLPYRIRRSVL</sequence>